<gene>
    <name evidence="1" type="ORF">B4U80_12898</name>
</gene>
<proteinExistence type="predicted"/>
<accession>A0A443SHW4</accession>
<dbReference type="VEuPathDB" id="VectorBase:LDEU004925"/>
<dbReference type="Pfam" id="PF02274">
    <property type="entry name" value="ADI"/>
    <property type="match status" value="1"/>
</dbReference>
<dbReference type="Proteomes" id="UP000288716">
    <property type="component" value="Unassembled WGS sequence"/>
</dbReference>
<dbReference type="AlphaFoldDB" id="A0A443SHW4"/>
<dbReference type="STRING" id="299467.A0A443SHW4"/>
<dbReference type="OrthoDB" id="5590314at2759"/>
<protein>
    <submittedName>
        <fullName evidence="1">Uncharacterized protein</fullName>
    </submittedName>
</protein>
<dbReference type="PANTHER" id="PTHR47271">
    <property type="entry name" value="ARGININE DEIMINASE"/>
    <property type="match status" value="1"/>
</dbReference>
<sequence length="164" mass="18631">MEKNAFGTKEVAVIRYFGDFSDDLSPLDFIFNVLDDRNVIVAKTILDNPKNHRYVDLYSMVIGLNRNGKAYGPYRKISSKIEFGEFLRSRGFNITTVTYEEQSKLATDFLNIGNGTIVTGFNEVSFVSRIKAIGVKVKYLNMSELFWDNVGVHAITQVVSRQKI</sequence>
<dbReference type="PANTHER" id="PTHR47271:SF2">
    <property type="entry name" value="ARGININE DEIMINASE"/>
    <property type="match status" value="1"/>
</dbReference>
<name>A0A443SHW4_9ACAR</name>
<evidence type="ECO:0000313" key="1">
    <source>
        <dbReference type="EMBL" id="RWS27116.1"/>
    </source>
</evidence>
<keyword evidence="2" id="KW-1185">Reference proteome</keyword>
<organism evidence="1 2">
    <name type="scientific">Leptotrombidium deliense</name>
    <dbReference type="NCBI Taxonomy" id="299467"/>
    <lineage>
        <taxon>Eukaryota</taxon>
        <taxon>Metazoa</taxon>
        <taxon>Ecdysozoa</taxon>
        <taxon>Arthropoda</taxon>
        <taxon>Chelicerata</taxon>
        <taxon>Arachnida</taxon>
        <taxon>Acari</taxon>
        <taxon>Acariformes</taxon>
        <taxon>Trombidiformes</taxon>
        <taxon>Prostigmata</taxon>
        <taxon>Anystina</taxon>
        <taxon>Parasitengona</taxon>
        <taxon>Trombiculoidea</taxon>
        <taxon>Trombiculidae</taxon>
        <taxon>Leptotrombidium</taxon>
    </lineage>
</organism>
<dbReference type="GO" id="GO:0016990">
    <property type="term" value="F:arginine deiminase activity"/>
    <property type="evidence" value="ECO:0007669"/>
    <property type="project" value="TreeGrafter"/>
</dbReference>
<reference evidence="1 2" key="1">
    <citation type="journal article" date="2018" name="Gigascience">
        <title>Genomes of trombidid mites reveal novel predicted allergens and laterally-transferred genes associated with secondary metabolism.</title>
        <authorList>
            <person name="Dong X."/>
            <person name="Chaisiri K."/>
            <person name="Xia D."/>
            <person name="Armstrong S.D."/>
            <person name="Fang Y."/>
            <person name="Donnelly M.J."/>
            <person name="Kadowaki T."/>
            <person name="McGarry J.W."/>
            <person name="Darby A.C."/>
            <person name="Makepeace B.L."/>
        </authorList>
    </citation>
    <scope>NUCLEOTIDE SEQUENCE [LARGE SCALE GENOMIC DNA]</scope>
    <source>
        <strain evidence="1">UoL-UT</strain>
    </source>
</reference>
<dbReference type="Gene3D" id="3.75.10.10">
    <property type="entry name" value="L-arginine/glycine Amidinotransferase, Chain A"/>
    <property type="match status" value="1"/>
</dbReference>
<comment type="caution">
    <text evidence="1">The sequence shown here is derived from an EMBL/GenBank/DDBJ whole genome shotgun (WGS) entry which is preliminary data.</text>
</comment>
<evidence type="ECO:0000313" key="2">
    <source>
        <dbReference type="Proteomes" id="UP000288716"/>
    </source>
</evidence>
<dbReference type="GO" id="GO:0019546">
    <property type="term" value="P:L-arginine deiminase pathway"/>
    <property type="evidence" value="ECO:0007669"/>
    <property type="project" value="TreeGrafter"/>
</dbReference>
<dbReference type="EMBL" id="NCKV01002246">
    <property type="protein sequence ID" value="RWS27116.1"/>
    <property type="molecule type" value="Genomic_DNA"/>
</dbReference>
<dbReference type="SUPFAM" id="SSF55909">
    <property type="entry name" value="Pentein"/>
    <property type="match status" value="1"/>
</dbReference>